<keyword evidence="4" id="KW-1185">Reference proteome</keyword>
<dbReference type="GeneTree" id="ENSGT01060000248849"/>
<feature type="compositionally biased region" description="Polar residues" evidence="1">
    <location>
        <begin position="205"/>
        <end position="215"/>
    </location>
</feature>
<organism evidence="3 4">
    <name type="scientific">Oncorhynchus tshawytscha</name>
    <name type="common">Chinook salmon</name>
    <name type="synonym">Salmo tshawytscha</name>
    <dbReference type="NCBI Taxonomy" id="74940"/>
    <lineage>
        <taxon>Eukaryota</taxon>
        <taxon>Metazoa</taxon>
        <taxon>Chordata</taxon>
        <taxon>Craniata</taxon>
        <taxon>Vertebrata</taxon>
        <taxon>Euteleostomi</taxon>
        <taxon>Actinopterygii</taxon>
        <taxon>Neopterygii</taxon>
        <taxon>Teleostei</taxon>
        <taxon>Protacanthopterygii</taxon>
        <taxon>Salmoniformes</taxon>
        <taxon>Salmonidae</taxon>
        <taxon>Salmoninae</taxon>
        <taxon>Oncorhynchus</taxon>
    </lineage>
</organism>
<reference evidence="3" key="2">
    <citation type="submission" date="2025-08" db="UniProtKB">
        <authorList>
            <consortium name="Ensembl"/>
        </authorList>
    </citation>
    <scope>IDENTIFICATION</scope>
</reference>
<evidence type="ECO:0000259" key="2">
    <source>
        <dbReference type="PROSITE" id="PS51029"/>
    </source>
</evidence>
<name>A0AAZ3RVN7_ONCTS</name>
<evidence type="ECO:0000256" key="1">
    <source>
        <dbReference type="SAM" id="MobiDB-lite"/>
    </source>
</evidence>
<feature type="domain" description="MADF" evidence="2">
    <location>
        <begin position="2"/>
        <end position="93"/>
    </location>
</feature>
<reference evidence="4" key="1">
    <citation type="journal article" date="2018" name="PLoS ONE">
        <title>Chinook salmon (Oncorhynchus tshawytscha) genome and transcriptome.</title>
        <authorList>
            <person name="Christensen K.A."/>
            <person name="Leong J.S."/>
            <person name="Sakhrani D."/>
            <person name="Biagi C.A."/>
            <person name="Minkley D.R."/>
            <person name="Withler R.E."/>
            <person name="Rondeau E.B."/>
            <person name="Koop B.F."/>
            <person name="Devlin R.H."/>
        </authorList>
    </citation>
    <scope>NUCLEOTIDE SEQUENCE [LARGE SCALE GENOMIC DNA]</scope>
</reference>
<dbReference type="PANTHER" id="PTHR12243">
    <property type="entry name" value="MADF DOMAIN TRANSCRIPTION FACTOR"/>
    <property type="match status" value="1"/>
</dbReference>
<dbReference type="Pfam" id="PF10545">
    <property type="entry name" value="MADF_DNA_bdg"/>
    <property type="match status" value="1"/>
</dbReference>
<dbReference type="PROSITE" id="PS51029">
    <property type="entry name" value="MADF"/>
    <property type="match status" value="1"/>
</dbReference>
<dbReference type="AlphaFoldDB" id="A0AAZ3RVN7"/>
<protein>
    <recommendedName>
        <fullName evidence="2">MADF domain-containing protein</fullName>
    </recommendedName>
</protein>
<dbReference type="InterPro" id="IPR006578">
    <property type="entry name" value="MADF-dom"/>
</dbReference>
<feature type="region of interest" description="Disordered" evidence="1">
    <location>
        <begin position="179"/>
        <end position="236"/>
    </location>
</feature>
<proteinExistence type="predicted"/>
<dbReference type="SMART" id="SM00595">
    <property type="entry name" value="MADF"/>
    <property type="match status" value="1"/>
</dbReference>
<accession>A0AAZ3RVN7</accession>
<reference evidence="3" key="3">
    <citation type="submission" date="2025-09" db="UniProtKB">
        <authorList>
            <consortium name="Ensembl"/>
        </authorList>
    </citation>
    <scope>IDENTIFICATION</scope>
</reference>
<dbReference type="PANTHER" id="PTHR12243:SF67">
    <property type="entry name" value="COREPRESSOR OF PANGOLIN, ISOFORM A-RELATED"/>
    <property type="match status" value="1"/>
</dbReference>
<dbReference type="Proteomes" id="UP000694402">
    <property type="component" value="Unassembled WGS sequence"/>
</dbReference>
<dbReference type="InterPro" id="IPR039353">
    <property type="entry name" value="TF_Adf1"/>
</dbReference>
<feature type="compositionally biased region" description="Basic and acidic residues" evidence="1">
    <location>
        <begin position="179"/>
        <end position="191"/>
    </location>
</feature>
<dbReference type="GO" id="GO:0005634">
    <property type="term" value="C:nucleus"/>
    <property type="evidence" value="ECO:0007669"/>
    <property type="project" value="TreeGrafter"/>
</dbReference>
<dbReference type="Ensembl" id="ENSOTST00005115990.1">
    <property type="protein sequence ID" value="ENSOTSP00005145627.1"/>
    <property type="gene ID" value="ENSOTSG00005053286.1"/>
</dbReference>
<evidence type="ECO:0000313" key="3">
    <source>
        <dbReference type="Ensembl" id="ENSOTSP00005145627.1"/>
    </source>
</evidence>
<sequence length="236" mass="26917">ERIIFAVSSKPCIFDTTADSYRDINTKNADWRQVSTIVGLPEEDCRRKWRGLRDRYQRERRAEKEKKRSGSAASGQQPWHFCHILSFLDPFIVPRETSGNFTARPSTTSYTSVVATGASRPSTSPTNATITSTSMTTTGAAMEDDEMEEAPLDLGPPEIIMNLTEVTTEDLVEQDVAVERNRERNEEEQRHTRCHRRYQPPDPLNSFQQRLSSKPSRGMQPNLMLTGRRMKRPSLP</sequence>
<evidence type="ECO:0000313" key="4">
    <source>
        <dbReference type="Proteomes" id="UP000694402"/>
    </source>
</evidence>
<dbReference type="GO" id="GO:0005667">
    <property type="term" value="C:transcription regulator complex"/>
    <property type="evidence" value="ECO:0007669"/>
    <property type="project" value="TreeGrafter"/>
</dbReference>
<dbReference type="GO" id="GO:0006357">
    <property type="term" value="P:regulation of transcription by RNA polymerase II"/>
    <property type="evidence" value="ECO:0007669"/>
    <property type="project" value="TreeGrafter"/>
</dbReference>